<keyword evidence="1" id="KW-0489">Methyltransferase</keyword>
<dbReference type="AlphaFoldDB" id="A0A7X0MI68"/>
<name>A0A7X0MI68_9SPHI</name>
<dbReference type="Proteomes" id="UP000521017">
    <property type="component" value="Unassembled WGS sequence"/>
</dbReference>
<dbReference type="RefSeq" id="WP_184624776.1">
    <property type="nucleotide sequence ID" value="NZ_JACHCC010000005.1"/>
</dbReference>
<organism evidence="1 2">
    <name type="scientific">Pedobacter cryoconitis</name>
    <dbReference type="NCBI Taxonomy" id="188932"/>
    <lineage>
        <taxon>Bacteria</taxon>
        <taxon>Pseudomonadati</taxon>
        <taxon>Bacteroidota</taxon>
        <taxon>Sphingobacteriia</taxon>
        <taxon>Sphingobacteriales</taxon>
        <taxon>Sphingobacteriaceae</taxon>
        <taxon>Pedobacter</taxon>
    </lineage>
</organism>
<dbReference type="NCBIfam" id="TIGR04325">
    <property type="entry name" value="MTase_LIC12133"/>
    <property type="match status" value="1"/>
</dbReference>
<proteinExistence type="predicted"/>
<dbReference type="GO" id="GO:0008168">
    <property type="term" value="F:methyltransferase activity"/>
    <property type="evidence" value="ECO:0007669"/>
    <property type="project" value="UniProtKB-KW"/>
</dbReference>
<dbReference type="EMBL" id="JACHCC010000005">
    <property type="protein sequence ID" value="MBB6500057.1"/>
    <property type="molecule type" value="Genomic_DNA"/>
</dbReference>
<accession>A0A7X0MI68</accession>
<protein>
    <submittedName>
        <fullName evidence="1">Putative methyltransferase (TIGR04325 family)</fullName>
    </submittedName>
</protein>
<comment type="caution">
    <text evidence="1">The sequence shown here is derived from an EMBL/GenBank/DDBJ whole genome shotgun (WGS) entry which is preliminary data.</text>
</comment>
<evidence type="ECO:0000313" key="1">
    <source>
        <dbReference type="EMBL" id="MBB6500057.1"/>
    </source>
</evidence>
<keyword evidence="1" id="KW-0808">Transferase</keyword>
<sequence length="266" mass="30772">MFKIFSSKSRKNPYGWFGNYSSWEEVMSAADGYDSAGILNKTRDSLLRVKNGKAVYERDSVLFDKIEYPFPLLTCLLRSASLLQRPIHVLDFGGSLGSTYYQARNLTGPEICSSWNIVEQEHYVTTGKKHFEDDYLKFYNSIDDCLQDKKIDLVLLSSSVQYLEAPHAFLEKLAAYNFDFIVFDRTAFHHGKQDRLTLQIVPPEIYKASYPAWFFQEEAFLKHYHQTYRTICEFPSYVEGEAVLSVDHQPIGFNKGFYLVNTSLYA</sequence>
<reference evidence="1 2" key="1">
    <citation type="submission" date="2020-08" db="EMBL/GenBank/DDBJ databases">
        <title>Genomic Encyclopedia of Type Strains, Phase IV (KMG-V): Genome sequencing to study the core and pangenomes of soil and plant-associated prokaryotes.</title>
        <authorList>
            <person name="Whitman W."/>
        </authorList>
    </citation>
    <scope>NUCLEOTIDE SEQUENCE [LARGE SCALE GENOMIC DNA]</scope>
    <source>
        <strain evidence="1 2">M2T3</strain>
    </source>
</reference>
<gene>
    <name evidence="1" type="ORF">HDF25_002201</name>
</gene>
<evidence type="ECO:0000313" key="2">
    <source>
        <dbReference type="Proteomes" id="UP000521017"/>
    </source>
</evidence>
<dbReference type="GO" id="GO:0032259">
    <property type="term" value="P:methylation"/>
    <property type="evidence" value="ECO:0007669"/>
    <property type="project" value="UniProtKB-KW"/>
</dbReference>
<dbReference type="InterPro" id="IPR027612">
    <property type="entry name" value="Put_MTase_LIC12133"/>
</dbReference>